<dbReference type="GO" id="GO:0005829">
    <property type="term" value="C:cytosol"/>
    <property type="evidence" value="ECO:0007669"/>
    <property type="project" value="TreeGrafter"/>
</dbReference>
<sequence>HGGRLVVVPHEVSRSPESFLRLLADERVTVLNQTPSAFYQLMRADREDPRTGDRLALRRVVFGGEALDLRRLSDWYERHDTGHPCAPVLVNMYGITET</sequence>
<dbReference type="EMBL" id="JAAGMN010007194">
    <property type="protein sequence ID" value="NEE18155.1"/>
    <property type="molecule type" value="Genomic_DNA"/>
</dbReference>
<reference evidence="2" key="1">
    <citation type="submission" date="2020-01" db="EMBL/GenBank/DDBJ databases">
        <title>Insect and environment-associated Actinomycetes.</title>
        <authorList>
            <person name="Currrie C."/>
            <person name="Chevrette M."/>
            <person name="Carlson C."/>
            <person name="Stubbendieck R."/>
            <person name="Wendt-Pienkowski E."/>
        </authorList>
    </citation>
    <scope>NUCLEOTIDE SEQUENCE</scope>
    <source>
        <strain evidence="2">SID7499</strain>
    </source>
</reference>
<dbReference type="Gene3D" id="3.40.50.980">
    <property type="match status" value="1"/>
</dbReference>
<feature type="non-terminal residue" evidence="2">
    <location>
        <position position="98"/>
    </location>
</feature>
<feature type="non-terminal residue" evidence="2">
    <location>
        <position position="1"/>
    </location>
</feature>
<comment type="caution">
    <text evidence="2">The sequence shown here is derived from an EMBL/GenBank/DDBJ whole genome shotgun (WGS) entry which is preliminary data.</text>
</comment>
<dbReference type="PANTHER" id="PTHR45527:SF14">
    <property type="entry name" value="PLIPASTATIN SYNTHASE SUBUNIT B"/>
    <property type="match status" value="1"/>
</dbReference>
<dbReference type="PANTHER" id="PTHR45527">
    <property type="entry name" value="NONRIBOSOMAL PEPTIDE SYNTHETASE"/>
    <property type="match status" value="1"/>
</dbReference>
<dbReference type="InterPro" id="IPR000873">
    <property type="entry name" value="AMP-dep_synth/lig_dom"/>
</dbReference>
<protein>
    <submittedName>
        <fullName evidence="2">AMP-binding protein</fullName>
    </submittedName>
</protein>
<gene>
    <name evidence="2" type="ORF">G3M58_68280</name>
</gene>
<evidence type="ECO:0000313" key="2">
    <source>
        <dbReference type="EMBL" id="NEE18155.1"/>
    </source>
</evidence>
<dbReference type="SUPFAM" id="SSF56801">
    <property type="entry name" value="Acetyl-CoA synthetase-like"/>
    <property type="match status" value="1"/>
</dbReference>
<dbReference type="GO" id="GO:0043041">
    <property type="term" value="P:amino acid activation for nonribosomal peptide biosynthetic process"/>
    <property type="evidence" value="ECO:0007669"/>
    <property type="project" value="TreeGrafter"/>
</dbReference>
<accession>A0A6G3XK10</accession>
<dbReference type="AlphaFoldDB" id="A0A6G3XK10"/>
<feature type="domain" description="AMP-dependent synthetase/ligase" evidence="1">
    <location>
        <begin position="1"/>
        <end position="98"/>
    </location>
</feature>
<dbReference type="GO" id="GO:0044550">
    <property type="term" value="P:secondary metabolite biosynthetic process"/>
    <property type="evidence" value="ECO:0007669"/>
    <property type="project" value="TreeGrafter"/>
</dbReference>
<organism evidence="2">
    <name type="scientific">Streptomyces sp. SID7499</name>
    <dbReference type="NCBI Taxonomy" id="2706086"/>
    <lineage>
        <taxon>Bacteria</taxon>
        <taxon>Bacillati</taxon>
        <taxon>Actinomycetota</taxon>
        <taxon>Actinomycetes</taxon>
        <taxon>Kitasatosporales</taxon>
        <taxon>Streptomycetaceae</taxon>
        <taxon>Streptomyces</taxon>
    </lineage>
</organism>
<evidence type="ECO:0000259" key="1">
    <source>
        <dbReference type="Pfam" id="PF00501"/>
    </source>
</evidence>
<dbReference type="Pfam" id="PF00501">
    <property type="entry name" value="AMP-binding"/>
    <property type="match status" value="1"/>
</dbReference>
<proteinExistence type="predicted"/>
<name>A0A6G3XK10_9ACTN</name>
<dbReference type="GO" id="GO:0031177">
    <property type="term" value="F:phosphopantetheine binding"/>
    <property type="evidence" value="ECO:0007669"/>
    <property type="project" value="TreeGrafter"/>
</dbReference>